<feature type="transmembrane region" description="Helical" evidence="4">
    <location>
        <begin position="281"/>
        <end position="301"/>
    </location>
</feature>
<keyword evidence="1 4" id="KW-0812">Transmembrane</keyword>
<feature type="transmembrane region" description="Helical" evidence="4">
    <location>
        <begin position="252"/>
        <end position="274"/>
    </location>
</feature>
<dbReference type="Gene3D" id="1.20.1250.20">
    <property type="entry name" value="MFS general substrate transporter like domains"/>
    <property type="match status" value="2"/>
</dbReference>
<gene>
    <name evidence="6" type="ORF">GCM10016234_12290</name>
</gene>
<evidence type="ECO:0000256" key="3">
    <source>
        <dbReference type="ARBA" id="ARBA00023136"/>
    </source>
</evidence>
<organism evidence="6 7">
    <name type="scientific">Tianweitania populi</name>
    <dbReference type="NCBI Taxonomy" id="1607949"/>
    <lineage>
        <taxon>Bacteria</taxon>
        <taxon>Pseudomonadati</taxon>
        <taxon>Pseudomonadota</taxon>
        <taxon>Alphaproteobacteria</taxon>
        <taxon>Hyphomicrobiales</taxon>
        <taxon>Phyllobacteriaceae</taxon>
        <taxon>Tianweitania</taxon>
    </lineage>
</organism>
<name>A0A8J3GJ26_9HYPH</name>
<dbReference type="InterPro" id="IPR020846">
    <property type="entry name" value="MFS_dom"/>
</dbReference>
<dbReference type="CDD" id="cd17477">
    <property type="entry name" value="MFS_YcaD_like"/>
    <property type="match status" value="1"/>
</dbReference>
<evidence type="ECO:0000313" key="6">
    <source>
        <dbReference type="EMBL" id="GHD10432.1"/>
    </source>
</evidence>
<feature type="transmembrane region" description="Helical" evidence="4">
    <location>
        <begin position="57"/>
        <end position="77"/>
    </location>
</feature>
<evidence type="ECO:0000256" key="4">
    <source>
        <dbReference type="SAM" id="Phobius"/>
    </source>
</evidence>
<feature type="transmembrane region" description="Helical" evidence="4">
    <location>
        <begin position="21"/>
        <end position="45"/>
    </location>
</feature>
<evidence type="ECO:0000259" key="5">
    <source>
        <dbReference type="PROSITE" id="PS50850"/>
    </source>
</evidence>
<dbReference type="SUPFAM" id="SSF103473">
    <property type="entry name" value="MFS general substrate transporter"/>
    <property type="match status" value="1"/>
</dbReference>
<dbReference type="PANTHER" id="PTHR23521:SF3">
    <property type="entry name" value="MFS TRANSPORTER"/>
    <property type="match status" value="1"/>
</dbReference>
<feature type="transmembrane region" description="Helical" evidence="4">
    <location>
        <begin position="335"/>
        <end position="354"/>
    </location>
</feature>
<feature type="transmembrane region" description="Helical" evidence="4">
    <location>
        <begin position="216"/>
        <end position="240"/>
    </location>
</feature>
<feature type="transmembrane region" description="Helical" evidence="4">
    <location>
        <begin position="150"/>
        <end position="169"/>
    </location>
</feature>
<dbReference type="GO" id="GO:0005886">
    <property type="term" value="C:plasma membrane"/>
    <property type="evidence" value="ECO:0007669"/>
    <property type="project" value="TreeGrafter"/>
</dbReference>
<feature type="transmembrane region" description="Helical" evidence="4">
    <location>
        <begin position="175"/>
        <end position="195"/>
    </location>
</feature>
<feature type="domain" description="Major facilitator superfamily (MFS) profile" evidence="5">
    <location>
        <begin position="18"/>
        <end position="393"/>
    </location>
</feature>
<dbReference type="PROSITE" id="PS50850">
    <property type="entry name" value="MFS"/>
    <property type="match status" value="1"/>
</dbReference>
<dbReference type="PANTHER" id="PTHR23521">
    <property type="entry name" value="TRANSPORTER MFS SUPERFAMILY"/>
    <property type="match status" value="1"/>
</dbReference>
<keyword evidence="2 4" id="KW-1133">Transmembrane helix</keyword>
<feature type="transmembrane region" description="Helical" evidence="4">
    <location>
        <begin position="307"/>
        <end position="328"/>
    </location>
</feature>
<feature type="transmembrane region" description="Helical" evidence="4">
    <location>
        <begin position="366"/>
        <end position="388"/>
    </location>
</feature>
<dbReference type="InterPro" id="IPR036259">
    <property type="entry name" value="MFS_trans_sf"/>
</dbReference>
<evidence type="ECO:0000313" key="7">
    <source>
        <dbReference type="Proteomes" id="UP000630142"/>
    </source>
</evidence>
<comment type="caution">
    <text evidence="6">The sequence shown here is derived from an EMBL/GenBank/DDBJ whole genome shotgun (WGS) entry which is preliminary data.</text>
</comment>
<reference evidence="6" key="1">
    <citation type="journal article" date="2014" name="Int. J. Syst. Evol. Microbiol.">
        <title>Complete genome sequence of Corynebacterium casei LMG S-19264T (=DSM 44701T), isolated from a smear-ripened cheese.</title>
        <authorList>
            <consortium name="US DOE Joint Genome Institute (JGI-PGF)"/>
            <person name="Walter F."/>
            <person name="Albersmeier A."/>
            <person name="Kalinowski J."/>
            <person name="Ruckert C."/>
        </authorList>
    </citation>
    <scope>NUCLEOTIDE SEQUENCE</scope>
    <source>
        <strain evidence="6">KCTC 42249</strain>
    </source>
</reference>
<dbReference type="GO" id="GO:0022857">
    <property type="term" value="F:transmembrane transporter activity"/>
    <property type="evidence" value="ECO:0007669"/>
    <property type="project" value="InterPro"/>
</dbReference>
<dbReference type="InterPro" id="IPR011701">
    <property type="entry name" value="MFS"/>
</dbReference>
<keyword evidence="3 4" id="KW-0472">Membrane</keyword>
<keyword evidence="7" id="KW-1185">Reference proteome</keyword>
<reference evidence="6" key="2">
    <citation type="submission" date="2020-09" db="EMBL/GenBank/DDBJ databases">
        <authorList>
            <person name="Sun Q."/>
            <person name="Kim S."/>
        </authorList>
    </citation>
    <scope>NUCLEOTIDE SEQUENCE</scope>
    <source>
        <strain evidence="6">KCTC 42249</strain>
    </source>
</reference>
<dbReference type="AlphaFoldDB" id="A0A8J3GJ26"/>
<evidence type="ECO:0000256" key="2">
    <source>
        <dbReference type="ARBA" id="ARBA00022989"/>
    </source>
</evidence>
<feature type="transmembrane region" description="Helical" evidence="4">
    <location>
        <begin position="110"/>
        <end position="130"/>
    </location>
</feature>
<feature type="transmembrane region" description="Helical" evidence="4">
    <location>
        <begin position="84"/>
        <end position="104"/>
    </location>
</feature>
<dbReference type="Proteomes" id="UP000630142">
    <property type="component" value="Unassembled WGS sequence"/>
</dbReference>
<sequence>MYLMLRPDAAPGPALKTPVPWLAIAAVTATVSVFAIAQGLSYPLLSFILGRQGVSPTMIGLSAAMSPLGMMIAATQIPAIVKRLGGIMTVTVCSLLCATLFALIGLTQNVWLWFPLRFLLGMSVIPLYVLSEVWMMSLAPPQQRGRFMGAYTSIISLGFASGPATLAVIGTSGILPFSLGFSAFLICGLFVRLASTRLPPFHEDEQQGTVRRFLPAAPTLLAAVWVAAATETSMLALFPTYGRSMGLEEQQLATLLTVFFFGNVALQIPLGLLAERLSARAVMVLCALFATGGCALLPMVLGTPFQWPAIFFWGAFSYGMYTMSVIELGQRFSGTMLVAGNAAFAMMWGFGGIAGPPTSGGSMQVLGAHALPFMLGIFSTGLLLLGVVRARMRSA</sequence>
<proteinExistence type="predicted"/>
<dbReference type="Pfam" id="PF07690">
    <property type="entry name" value="MFS_1"/>
    <property type="match status" value="1"/>
</dbReference>
<dbReference type="EMBL" id="BMZQ01000001">
    <property type="protein sequence ID" value="GHD10432.1"/>
    <property type="molecule type" value="Genomic_DNA"/>
</dbReference>
<evidence type="ECO:0000256" key="1">
    <source>
        <dbReference type="ARBA" id="ARBA00022692"/>
    </source>
</evidence>
<protein>
    <submittedName>
        <fullName evidence="6">MFS transporter</fullName>
    </submittedName>
</protein>
<accession>A0A8J3GJ26</accession>
<dbReference type="InterPro" id="IPR047200">
    <property type="entry name" value="MFS_YcaD-like"/>
</dbReference>